<evidence type="ECO:0000313" key="2">
    <source>
        <dbReference type="Proteomes" id="UP000184474"/>
    </source>
</evidence>
<dbReference type="STRING" id="156994.SAMN04488028_101645"/>
<dbReference type="AlphaFoldDB" id="A0A1M6KNA1"/>
<keyword evidence="2" id="KW-1185">Reference proteome</keyword>
<accession>A0A1M6KNA1</accession>
<dbReference type="EMBL" id="FRAA01000001">
    <property type="protein sequence ID" value="SHJ60468.1"/>
    <property type="molecule type" value="Genomic_DNA"/>
</dbReference>
<sequence length="390" mass="44236">MKRLLYIALFLLGFDACVEPYDFEVRETDEVMVVDAVLTNVSEHHTVRLSISYALDGEQATNVSGATVSVEEVGGMQYAYTEVEAGVYESDLEYAGVPGHSYILHVELNDGNRFVSSEEFLPSPVPIDSIYGRYLEQNSQVDESQLKGVQFMVDNHNNSEEFSSYRYEYREDYEVKVPYPSSYEWLAAEEVLELRETYIGTCYRFLESNELIAETTSGQVENRLSEFPIVYIEDNEAQLRYTFSLIVDQFSITPGAYQYYKNLKENNESAGSFFDKQKGTVLGNMSHVSDASYPILGYFEVAGVSTDSRVFRAGSFRDQGFSPIQPYNCIYDRVADSVAVEELPKYSGLGFSYEVYQLTFPSPDTAIIITSTCSDCRKHGTLDKPDFWDQ</sequence>
<proteinExistence type="predicted"/>
<protein>
    <recommendedName>
        <fullName evidence="3">DUF4249 domain-containing protein</fullName>
    </recommendedName>
</protein>
<evidence type="ECO:0000313" key="1">
    <source>
        <dbReference type="EMBL" id="SHJ60468.1"/>
    </source>
</evidence>
<dbReference type="InterPro" id="IPR025345">
    <property type="entry name" value="DUF4249"/>
</dbReference>
<dbReference type="RefSeq" id="WP_073119341.1">
    <property type="nucleotide sequence ID" value="NZ_FRAA01000001.1"/>
</dbReference>
<organism evidence="1 2">
    <name type="scientific">Reichenbachiella agariperforans</name>
    <dbReference type="NCBI Taxonomy" id="156994"/>
    <lineage>
        <taxon>Bacteria</taxon>
        <taxon>Pseudomonadati</taxon>
        <taxon>Bacteroidota</taxon>
        <taxon>Cytophagia</taxon>
        <taxon>Cytophagales</taxon>
        <taxon>Reichenbachiellaceae</taxon>
        <taxon>Reichenbachiella</taxon>
    </lineage>
</organism>
<name>A0A1M6KNA1_REIAG</name>
<gene>
    <name evidence="1" type="ORF">SAMN04488028_101645</name>
</gene>
<reference evidence="2" key="1">
    <citation type="submission" date="2016-11" db="EMBL/GenBank/DDBJ databases">
        <authorList>
            <person name="Varghese N."/>
            <person name="Submissions S."/>
        </authorList>
    </citation>
    <scope>NUCLEOTIDE SEQUENCE [LARGE SCALE GENOMIC DNA]</scope>
    <source>
        <strain evidence="2">DSM 26134</strain>
    </source>
</reference>
<dbReference type="Proteomes" id="UP000184474">
    <property type="component" value="Unassembled WGS sequence"/>
</dbReference>
<evidence type="ECO:0008006" key="3">
    <source>
        <dbReference type="Google" id="ProtNLM"/>
    </source>
</evidence>
<dbReference type="Pfam" id="PF14054">
    <property type="entry name" value="DUF4249"/>
    <property type="match status" value="1"/>
</dbReference>